<dbReference type="PANTHER" id="PTHR20875">
    <property type="entry name" value="EF-HAND CALCIUM-BINDING DOMAIN-CONTAINING PROTEIN 6-RELATED"/>
    <property type="match status" value="1"/>
</dbReference>
<dbReference type="Gene3D" id="1.10.238.10">
    <property type="entry name" value="EF-hand"/>
    <property type="match status" value="7"/>
</dbReference>
<evidence type="ECO:0000313" key="9">
    <source>
        <dbReference type="RefSeq" id="XP_013067287.2"/>
    </source>
</evidence>
<dbReference type="PROSITE" id="PS50222">
    <property type="entry name" value="EF_HAND_2"/>
    <property type="match status" value="4"/>
</dbReference>
<evidence type="ECO:0000313" key="6">
    <source>
        <dbReference type="Proteomes" id="UP001165740"/>
    </source>
</evidence>
<dbReference type="KEGG" id="bgt:106055529"/>
<evidence type="ECO:0000256" key="3">
    <source>
        <dbReference type="ARBA" id="ARBA00022837"/>
    </source>
</evidence>
<feature type="domain" description="EF-hand" evidence="5">
    <location>
        <begin position="761"/>
        <end position="796"/>
    </location>
</feature>
<organism evidence="6 7">
    <name type="scientific">Biomphalaria glabrata</name>
    <name type="common">Bloodfluke planorb</name>
    <name type="synonym">Freshwater snail</name>
    <dbReference type="NCBI Taxonomy" id="6526"/>
    <lineage>
        <taxon>Eukaryota</taxon>
        <taxon>Metazoa</taxon>
        <taxon>Spiralia</taxon>
        <taxon>Lophotrochozoa</taxon>
        <taxon>Mollusca</taxon>
        <taxon>Gastropoda</taxon>
        <taxon>Heterobranchia</taxon>
        <taxon>Euthyneura</taxon>
        <taxon>Panpulmonata</taxon>
        <taxon>Hygrophila</taxon>
        <taxon>Lymnaeoidea</taxon>
        <taxon>Planorbidae</taxon>
        <taxon>Biomphalaria</taxon>
    </lineage>
</organism>
<dbReference type="OrthoDB" id="26525at2759"/>
<evidence type="ECO:0000313" key="7">
    <source>
        <dbReference type="RefSeq" id="XP_013067269.2"/>
    </source>
</evidence>
<keyword evidence="2" id="KW-0677">Repeat</keyword>
<dbReference type="Pfam" id="PF13499">
    <property type="entry name" value="EF-hand_7"/>
    <property type="match status" value="1"/>
</dbReference>
<dbReference type="GO" id="GO:0005509">
    <property type="term" value="F:calcium ion binding"/>
    <property type="evidence" value="ECO:0007669"/>
    <property type="project" value="InterPro"/>
</dbReference>
<evidence type="ECO:0000256" key="2">
    <source>
        <dbReference type="ARBA" id="ARBA00022737"/>
    </source>
</evidence>
<dbReference type="SUPFAM" id="SSF47473">
    <property type="entry name" value="EF-hand"/>
    <property type="match status" value="4"/>
</dbReference>
<dbReference type="SMART" id="SM00054">
    <property type="entry name" value="EFh"/>
    <property type="match status" value="7"/>
</dbReference>
<dbReference type="InterPro" id="IPR002048">
    <property type="entry name" value="EF_hand_dom"/>
</dbReference>
<feature type="region of interest" description="Disordered" evidence="4">
    <location>
        <begin position="1"/>
        <end position="21"/>
    </location>
</feature>
<dbReference type="RefSeq" id="XP_013067269.2">
    <property type="nucleotide sequence ID" value="XM_013211815.2"/>
</dbReference>
<dbReference type="InterPro" id="IPR015070">
    <property type="entry name" value="EF_hand_DJBP"/>
</dbReference>
<protein>
    <submittedName>
        <fullName evidence="7 8">EF-hand calcium-binding domain-containing protein 6-like</fullName>
    </submittedName>
</protein>
<sequence length="954" mass="110110">MSQVGSRPASQMKGTVSQMKGTVSLPEIKHPFSQLGNLNGMDVRGVSRAGEPRPSSILPNTGRPLANEGNQTVRKSFSAAGRESRHGLKNKENIHSPLPLTIPEGVEVKHGDPNVTRLPVFGNRASVEERDVVSRASTRMSRASGQARLEIDELEASLRERLKNRYYDVKKKFKDNDPEGRGNVSREAFTRILVTVLGRSINGQQCQKLMERLGFAERSIIPFTEFFAYFRDETTSEYPQWMDPINRMNQDRVIMTSAQVHAYLKEKAKQRFLDLADLFPQMNPGGSGKIMKSEFRQMLNRMNFHMDDQEFEKLWLRYDPANEGIVSGPKLLNALGIEWRKSSADSVNRVPPFLDSTQRKETENSADENIKRSPRKKDIERRQQLNVENWLKNKFREGFFNMREAFEEKDPEKTGVVSFEAFIEVMERFGLKLEKKLLFSFLCRCSIKPLAKGVPYREFLHRFQDRGENGITHVILTDVKHRFNNRLSSPAANSTVSAIETQLTNMFQRDFLALLGTFRKIDRLGLDYISQEEFRAAIESRFNMELTDAQFESFIDRVPLDEDGNVQYPKFMQQFDARGQAPSLFDPRPVIATVSEANGEAEKQEAKNKSEDKSQEVAVSIEEVNDLDKKRSPQELFKLIKDLLSRRFQEVEHKFYEIDETNTRRLTQGMMHQLLKEFDIRPEITLGEIRDLWKTLITNSDKTLDYLQFVRHFGFSLRSAAFPNAKIQPPRRGDADFMMRSRKLNCAADMLQDSLRSKIDYLWDDLRLEFMNMDPYNTGHVTKEEFREVLTELCVNLSNLELEQIISKFQVKQDGRVSYVELLRPFALRKQVWRHGNNMLSLLQHSQSELPVHDTVDAPQKGLPSITTKLRQKVSGDWKSLRRAFRKMDAAGSGYLSLPEFRSVLKLANVLMDEEDVYQVLNEFDRDLTGQISYEKFLNEASKVDTRHKIKSIA</sequence>
<accession>A0A9U8DZD2</accession>
<feature type="region of interest" description="Disordered" evidence="4">
    <location>
        <begin position="350"/>
        <end position="378"/>
    </location>
</feature>
<dbReference type="Proteomes" id="UP001165740">
    <property type="component" value="Chromosome 2"/>
</dbReference>
<dbReference type="OMA" id="KVDYMWD"/>
<feature type="compositionally biased region" description="Basic and acidic residues" evidence="4">
    <location>
        <begin position="357"/>
        <end position="378"/>
    </location>
</feature>
<keyword evidence="1" id="KW-0597">Phosphoprotein</keyword>
<gene>
    <name evidence="7 8 9" type="primary">LOC106055529</name>
</gene>
<dbReference type="AlphaFoldDB" id="A0A9U8DZD2"/>
<feature type="domain" description="EF-hand" evidence="5">
    <location>
        <begin position="397"/>
        <end position="432"/>
    </location>
</feature>
<dbReference type="InterPro" id="IPR052603">
    <property type="entry name" value="EFCB6"/>
</dbReference>
<keyword evidence="3" id="KW-0106">Calcium</keyword>
<evidence type="ECO:0000313" key="8">
    <source>
        <dbReference type="RefSeq" id="XP_013067278.2"/>
    </source>
</evidence>
<evidence type="ECO:0000256" key="1">
    <source>
        <dbReference type="ARBA" id="ARBA00022553"/>
    </source>
</evidence>
<dbReference type="Pfam" id="PF08976">
    <property type="entry name" value="EF-hand_11"/>
    <property type="match status" value="1"/>
</dbReference>
<name>A0A9U8DZD2_BIOGL</name>
<dbReference type="InterPro" id="IPR011992">
    <property type="entry name" value="EF-hand-dom_pair"/>
</dbReference>
<feature type="domain" description="EF-hand" evidence="5">
    <location>
        <begin position="876"/>
        <end position="911"/>
    </location>
</feature>
<proteinExistence type="predicted"/>
<dbReference type="GeneID" id="106055529"/>
<evidence type="ECO:0000259" key="5">
    <source>
        <dbReference type="PROSITE" id="PS50222"/>
    </source>
</evidence>
<feature type="compositionally biased region" description="Basic and acidic residues" evidence="4">
    <location>
        <begin position="82"/>
        <end position="94"/>
    </location>
</feature>
<evidence type="ECO:0000256" key="4">
    <source>
        <dbReference type="SAM" id="MobiDB-lite"/>
    </source>
</evidence>
<dbReference type="PANTHER" id="PTHR20875:SF5">
    <property type="entry name" value="EF-HAND DOMAIN-CONTAINING PROTEIN"/>
    <property type="match status" value="1"/>
</dbReference>
<feature type="domain" description="EF-hand" evidence="5">
    <location>
        <begin position="912"/>
        <end position="947"/>
    </location>
</feature>
<reference evidence="7 8" key="1">
    <citation type="submission" date="2025-04" db="UniProtKB">
        <authorList>
            <consortium name="RefSeq"/>
        </authorList>
    </citation>
    <scope>IDENTIFICATION</scope>
</reference>
<keyword evidence="6" id="KW-1185">Reference proteome</keyword>
<dbReference type="RefSeq" id="XP_013067287.2">
    <property type="nucleotide sequence ID" value="XM_013211833.2"/>
</dbReference>
<feature type="region of interest" description="Disordered" evidence="4">
    <location>
        <begin position="47"/>
        <end position="113"/>
    </location>
</feature>
<dbReference type="RefSeq" id="XP_013067278.2">
    <property type="nucleotide sequence ID" value="XM_013211824.2"/>
</dbReference>
<dbReference type="CDD" id="cd00051">
    <property type="entry name" value="EFh"/>
    <property type="match status" value="2"/>
</dbReference>